<dbReference type="EMBL" id="FMHY01000002">
    <property type="protein sequence ID" value="SCL57587.1"/>
    <property type="molecule type" value="Genomic_DNA"/>
</dbReference>
<accession>A0A1C6UU69</accession>
<feature type="signal peptide" evidence="1">
    <location>
        <begin position="1"/>
        <end position="31"/>
    </location>
</feature>
<keyword evidence="1" id="KW-0732">Signal</keyword>
<evidence type="ECO:0000313" key="2">
    <source>
        <dbReference type="EMBL" id="SCL57587.1"/>
    </source>
</evidence>
<dbReference type="RefSeq" id="WP_141721326.1">
    <property type="nucleotide sequence ID" value="NZ_FMHY01000002.1"/>
</dbReference>
<organism evidence="2 3">
    <name type="scientific">Micromonospora eburnea</name>
    <dbReference type="NCBI Taxonomy" id="227316"/>
    <lineage>
        <taxon>Bacteria</taxon>
        <taxon>Bacillati</taxon>
        <taxon>Actinomycetota</taxon>
        <taxon>Actinomycetes</taxon>
        <taxon>Micromonosporales</taxon>
        <taxon>Micromonosporaceae</taxon>
        <taxon>Micromonospora</taxon>
    </lineage>
</organism>
<protein>
    <recommendedName>
        <fullName evidence="4">PknH-like extracellular domain-containing protein</fullName>
    </recommendedName>
</protein>
<proteinExistence type="predicted"/>
<evidence type="ECO:0000256" key="1">
    <source>
        <dbReference type="SAM" id="SignalP"/>
    </source>
</evidence>
<evidence type="ECO:0008006" key="4">
    <source>
        <dbReference type="Google" id="ProtNLM"/>
    </source>
</evidence>
<dbReference type="OrthoDB" id="3349466at2"/>
<evidence type="ECO:0000313" key="3">
    <source>
        <dbReference type="Proteomes" id="UP000199696"/>
    </source>
</evidence>
<dbReference type="Proteomes" id="UP000199696">
    <property type="component" value="Unassembled WGS sequence"/>
</dbReference>
<name>A0A1C6UU69_9ACTN</name>
<feature type="chain" id="PRO_5008748164" description="PknH-like extracellular domain-containing protein" evidence="1">
    <location>
        <begin position="32"/>
        <end position="253"/>
    </location>
</feature>
<reference evidence="3" key="1">
    <citation type="submission" date="2016-06" db="EMBL/GenBank/DDBJ databases">
        <authorList>
            <person name="Varghese N."/>
            <person name="Submissions Spin"/>
        </authorList>
    </citation>
    <scope>NUCLEOTIDE SEQUENCE [LARGE SCALE GENOMIC DNA]</scope>
    <source>
        <strain evidence="3">DSM 44814</strain>
    </source>
</reference>
<sequence>MRNKRTVVTLAAVALAALTTLFLAGNGAASAGDHDTTAAGPMHFTTDELRQLLNPADAQRGTASSVEPVISIAEAIKTGQFESGPGITSEPKACLNMTDALGDLRSIEGFMLSGERSEEAAPDSYQRYFMTAVFQIPGGADAAVDKVTKVLRTCSAGTVTLDSGNGDPLKGTISYAEHPAPSLDGARTFASTLTTVLPVPDASRTNAEPIVAECDAQLTLTANGDLLIWSVEPTEQLATDSVSTVYDRAVALS</sequence>
<keyword evidence="3" id="KW-1185">Reference proteome</keyword>
<gene>
    <name evidence="2" type="ORF">GA0070604_3651</name>
</gene>
<dbReference type="AlphaFoldDB" id="A0A1C6UU69"/>